<feature type="domain" description="Acyl-CoA oxidase C-alpha1" evidence="20">
    <location>
        <begin position="308"/>
        <end position="477"/>
    </location>
</feature>
<dbReference type="InterPro" id="IPR002655">
    <property type="entry name" value="Acyl-CoA_oxidase_C"/>
</dbReference>
<comment type="caution">
    <text evidence="22">The sequence shown here is derived from an EMBL/GenBank/DDBJ whole genome shotgun (WGS) entry which is preliminary data.</text>
</comment>
<dbReference type="InterPro" id="IPR009100">
    <property type="entry name" value="AcylCoA_DH/oxidase_NM_dom_sf"/>
</dbReference>
<dbReference type="InterPro" id="IPR046373">
    <property type="entry name" value="Acyl-CoA_Oxase/DH_mid-dom_sf"/>
</dbReference>
<evidence type="ECO:0000256" key="8">
    <source>
        <dbReference type="ARBA" id="ARBA00022827"/>
    </source>
</evidence>
<feature type="binding site" evidence="16">
    <location>
        <position position="171"/>
    </location>
    <ligand>
        <name>FAD</name>
        <dbReference type="ChEBI" id="CHEBI:57692"/>
    </ligand>
</feature>
<keyword evidence="6 14" id="KW-0285">Flavoprotein</keyword>
<dbReference type="Gene3D" id="1.20.140.10">
    <property type="entry name" value="Butyryl-CoA Dehydrogenase, subunit A, domain 3"/>
    <property type="match status" value="2"/>
</dbReference>
<dbReference type="Pfam" id="PF22924">
    <property type="entry name" value="ACOX_C_alpha1"/>
    <property type="match status" value="1"/>
</dbReference>
<dbReference type="GO" id="GO:0055088">
    <property type="term" value="P:lipid homeostasis"/>
    <property type="evidence" value="ECO:0007669"/>
    <property type="project" value="TreeGrafter"/>
</dbReference>
<evidence type="ECO:0000256" key="1">
    <source>
        <dbReference type="ARBA" id="ARBA00001201"/>
    </source>
</evidence>
<evidence type="ECO:0000256" key="14">
    <source>
        <dbReference type="PIRNR" id="PIRNR000168"/>
    </source>
</evidence>
<keyword evidence="8 14" id="KW-0274">FAD</keyword>
<dbReference type="PIRSF" id="PIRSF000168">
    <property type="entry name" value="Acyl-CoA_oxidase"/>
    <property type="match status" value="1"/>
</dbReference>
<dbReference type="PANTHER" id="PTHR10909:SF250">
    <property type="entry name" value="PEROXISOMAL ACYL-COENZYME A OXIDASE 1"/>
    <property type="match status" value="1"/>
</dbReference>
<comment type="similarity">
    <text evidence="5 14">Belongs to the acyl-CoA oxidase family.</text>
</comment>
<dbReference type="Gene3D" id="1.10.540.10">
    <property type="entry name" value="Acyl-CoA dehydrogenase/oxidase, N-terminal domain"/>
    <property type="match status" value="1"/>
</dbReference>
<dbReference type="FunFam" id="1.20.140.10:FF:000013">
    <property type="entry name" value="Acyl-coenzyme A oxidase"/>
    <property type="match status" value="1"/>
</dbReference>
<keyword evidence="12" id="KW-0443">Lipid metabolism</keyword>
<proteinExistence type="inferred from homology"/>
<evidence type="ECO:0000313" key="23">
    <source>
        <dbReference type="Proteomes" id="UP000232688"/>
    </source>
</evidence>
<evidence type="ECO:0000256" key="9">
    <source>
        <dbReference type="ARBA" id="ARBA00022832"/>
    </source>
</evidence>
<dbReference type="InterPro" id="IPR012258">
    <property type="entry name" value="Acyl-CoA_oxidase"/>
</dbReference>
<dbReference type="FunFam" id="2.40.110.10:FF:000003">
    <property type="entry name" value="Acyl-coenzyme A oxidase"/>
    <property type="match status" value="1"/>
</dbReference>
<dbReference type="AlphaFoldDB" id="A0A2I1EK84"/>
<dbReference type="UniPathway" id="UPA00661"/>
<dbReference type="InterPro" id="IPR037069">
    <property type="entry name" value="AcylCoA_DH/ox_N_sf"/>
</dbReference>
<evidence type="ECO:0000256" key="5">
    <source>
        <dbReference type="ARBA" id="ARBA00006288"/>
    </source>
</evidence>
<keyword evidence="13" id="KW-0576">Peroxisome</keyword>
<comment type="subcellular location">
    <subcellularLocation>
        <location evidence="3">Peroxisome</location>
    </subcellularLocation>
</comment>
<dbReference type="VEuPathDB" id="FungiDB:FUN_025596"/>
<dbReference type="Pfam" id="PF01756">
    <property type="entry name" value="ACOX"/>
    <property type="match status" value="1"/>
</dbReference>
<dbReference type="PANTHER" id="PTHR10909">
    <property type="entry name" value="ELECTRON TRANSPORT OXIDOREDUCTASE"/>
    <property type="match status" value="1"/>
</dbReference>
<dbReference type="VEuPathDB" id="FungiDB:RhiirA1_436534"/>
<evidence type="ECO:0000256" key="13">
    <source>
        <dbReference type="ARBA" id="ARBA00023140"/>
    </source>
</evidence>
<evidence type="ECO:0000313" key="21">
    <source>
        <dbReference type="EMBL" id="PKC14423.1"/>
    </source>
</evidence>
<dbReference type="EMBL" id="LLXH01000033">
    <property type="protein sequence ID" value="PKC75059.1"/>
    <property type="molecule type" value="Genomic_DNA"/>
</dbReference>
<organism evidence="22 23">
    <name type="scientific">Rhizophagus irregularis</name>
    <dbReference type="NCBI Taxonomy" id="588596"/>
    <lineage>
        <taxon>Eukaryota</taxon>
        <taxon>Fungi</taxon>
        <taxon>Fungi incertae sedis</taxon>
        <taxon>Mucoromycota</taxon>
        <taxon>Glomeromycotina</taxon>
        <taxon>Glomeromycetes</taxon>
        <taxon>Glomerales</taxon>
        <taxon>Glomeraceae</taxon>
        <taxon>Rhizophagus</taxon>
    </lineage>
</organism>
<dbReference type="GO" id="GO:0003997">
    <property type="term" value="F:acyl-CoA oxidase activity"/>
    <property type="evidence" value="ECO:0007669"/>
    <property type="project" value="UniProtKB-EC"/>
</dbReference>
<dbReference type="OrthoDB" id="538336at2759"/>
<dbReference type="SUPFAM" id="SSF47203">
    <property type="entry name" value="Acyl-CoA dehydrogenase C-terminal domain-like"/>
    <property type="match status" value="2"/>
</dbReference>
<dbReference type="Proteomes" id="UP000232688">
    <property type="component" value="Unassembled WGS sequence"/>
</dbReference>
<feature type="active site" description="Proton acceptor" evidence="15">
    <location>
        <position position="462"/>
    </location>
</feature>
<dbReference type="GO" id="GO:0071949">
    <property type="term" value="F:FAD binding"/>
    <property type="evidence" value="ECO:0007669"/>
    <property type="project" value="InterPro"/>
</dbReference>
<evidence type="ECO:0000256" key="16">
    <source>
        <dbReference type="PIRSR" id="PIRSR000168-2"/>
    </source>
</evidence>
<feature type="domain" description="Acyl-CoA oxidase C-terminal" evidence="17">
    <location>
        <begin position="526"/>
        <end position="694"/>
    </location>
</feature>
<evidence type="ECO:0000256" key="12">
    <source>
        <dbReference type="ARBA" id="ARBA00023098"/>
    </source>
</evidence>
<dbReference type="Proteomes" id="UP000232722">
    <property type="component" value="Unassembled WGS sequence"/>
</dbReference>
<evidence type="ECO:0000259" key="18">
    <source>
        <dbReference type="Pfam" id="PF02770"/>
    </source>
</evidence>
<evidence type="ECO:0000256" key="11">
    <source>
        <dbReference type="ARBA" id="ARBA00023002"/>
    </source>
</evidence>
<feature type="domain" description="Acyl-coenzyme A oxidase N-terminal" evidence="19">
    <location>
        <begin position="51"/>
        <end position="165"/>
    </location>
</feature>
<reference evidence="21 24" key="1">
    <citation type="submission" date="2016-04" db="EMBL/GenBank/DDBJ databases">
        <title>Genome analyses suggest a sexual origin of heterokaryosis in a supposedly ancient asexual fungus.</title>
        <authorList>
            <person name="Ropars J."/>
            <person name="Sedzielewska K."/>
            <person name="Noel J."/>
            <person name="Charron P."/>
            <person name="Farinelli L."/>
            <person name="Marton T."/>
            <person name="Kruger M."/>
            <person name="Pelin A."/>
            <person name="Brachmann A."/>
            <person name="Corradi N."/>
        </authorList>
    </citation>
    <scope>NUCLEOTIDE SEQUENCE [LARGE SCALE GENOMIC DNA]</scope>
    <source>
        <strain evidence="21 24">A5</strain>
    </source>
</reference>
<feature type="binding site" evidence="16">
    <location>
        <position position="210"/>
    </location>
    <ligand>
        <name>FAD</name>
        <dbReference type="ChEBI" id="CHEBI:57692"/>
    </ligand>
</feature>
<evidence type="ECO:0000259" key="17">
    <source>
        <dbReference type="Pfam" id="PF01756"/>
    </source>
</evidence>
<evidence type="ECO:0000313" key="22">
    <source>
        <dbReference type="EMBL" id="PKC75059.1"/>
    </source>
</evidence>
<dbReference type="Pfam" id="PF02770">
    <property type="entry name" value="Acyl-CoA_dh_M"/>
    <property type="match status" value="1"/>
</dbReference>
<dbReference type="GO" id="GO:0005777">
    <property type="term" value="C:peroxisome"/>
    <property type="evidence" value="ECO:0007669"/>
    <property type="project" value="UniProtKB-SubCell"/>
</dbReference>
<gene>
    <name evidence="22" type="ORF">RhiirA1_436534</name>
    <name evidence="21" type="ORF">RhiirA5_395641</name>
</gene>
<reference evidence="22 23" key="4">
    <citation type="submission" date="2017-10" db="EMBL/GenBank/DDBJ databases">
        <title>Genome analyses suggest a sexual origin of heterokaryosis in a supposedly ancient asexual fungus.</title>
        <authorList>
            <person name="Corradi N."/>
            <person name="Sedzielewska K."/>
            <person name="Noel J."/>
            <person name="Charron P."/>
            <person name="Farinelli L."/>
            <person name="Marton T."/>
            <person name="Kruger M."/>
            <person name="Pelin A."/>
            <person name="Brachmann A."/>
            <person name="Corradi N."/>
        </authorList>
    </citation>
    <scope>NUCLEOTIDE SEQUENCE [LARGE SCALE GENOMIC DNA]</scope>
    <source>
        <strain evidence="22 23">A1</strain>
    </source>
</reference>
<dbReference type="VEuPathDB" id="FungiDB:RhiirFUN_024996"/>
<accession>A0A2I1EK84</accession>
<evidence type="ECO:0000256" key="6">
    <source>
        <dbReference type="ARBA" id="ARBA00022630"/>
    </source>
</evidence>
<dbReference type="InterPro" id="IPR055060">
    <property type="entry name" value="ACOX_C_alpha1"/>
</dbReference>
<dbReference type="FunFam" id="1.10.540.10:FF:000006">
    <property type="entry name" value="Acyl-coenzyme A oxidase"/>
    <property type="match status" value="1"/>
</dbReference>
<keyword evidence="9" id="KW-0276">Fatty acid metabolism</keyword>
<evidence type="ECO:0000259" key="19">
    <source>
        <dbReference type="Pfam" id="PF14749"/>
    </source>
</evidence>
<evidence type="ECO:0000256" key="2">
    <source>
        <dbReference type="ARBA" id="ARBA00001974"/>
    </source>
</evidence>
<protein>
    <recommendedName>
        <fullName evidence="14">Acyl-coenzyme A oxidase</fullName>
    </recommendedName>
</protein>
<feature type="domain" description="Acyl-CoA oxidase/dehydrogenase middle" evidence="18">
    <location>
        <begin position="167"/>
        <end position="277"/>
    </location>
</feature>
<name>A0A2I1EK84_9GLOM</name>
<evidence type="ECO:0000256" key="7">
    <source>
        <dbReference type="ARBA" id="ARBA00022741"/>
    </source>
</evidence>
<dbReference type="InterPro" id="IPR006091">
    <property type="entry name" value="Acyl-CoA_Oxase/DH_mid-dom"/>
</dbReference>
<reference evidence="21 24" key="2">
    <citation type="submission" date="2017-09" db="EMBL/GenBank/DDBJ databases">
        <title>Extensive intraspecific genome diversity in a model arbuscular mycorrhizal fungus.</title>
        <authorList>
            <person name="Chen E.C."/>
            <person name="Morin E."/>
            <person name="Beaudet D."/>
            <person name="Noel J."/>
            <person name="Ndikumana S."/>
            <person name="Charron P."/>
            <person name="St-Onge C."/>
            <person name="Giorgi J."/>
            <person name="Grigoriev I.V."/>
            <person name="Roux C."/>
            <person name="Martin F.M."/>
            <person name="Corradi N."/>
        </authorList>
    </citation>
    <scope>NUCLEOTIDE SEQUENCE [LARGE SCALE GENOMIC DNA]</scope>
    <source>
        <strain evidence="21 24">A5</strain>
    </source>
</reference>
<evidence type="ECO:0000256" key="3">
    <source>
        <dbReference type="ARBA" id="ARBA00004275"/>
    </source>
</evidence>
<comment type="pathway">
    <text evidence="4">Lipid metabolism; peroxisomal fatty acid beta-oxidation.</text>
</comment>
<dbReference type="InterPro" id="IPR029320">
    <property type="entry name" value="Acyl-CoA_ox_N"/>
</dbReference>
<evidence type="ECO:0000256" key="10">
    <source>
        <dbReference type="ARBA" id="ARBA00022840"/>
    </source>
</evidence>
<dbReference type="GO" id="GO:0033540">
    <property type="term" value="P:fatty acid beta-oxidation using acyl-CoA oxidase"/>
    <property type="evidence" value="ECO:0007669"/>
    <property type="project" value="UniProtKB-UniPathway"/>
</dbReference>
<evidence type="ECO:0000259" key="20">
    <source>
        <dbReference type="Pfam" id="PF22924"/>
    </source>
</evidence>
<reference evidence="22 23" key="3">
    <citation type="submission" date="2017-10" db="EMBL/GenBank/DDBJ databases">
        <title>Extensive intraspecific genome diversity in a model arbuscular mycorrhizal fungus.</title>
        <authorList>
            <person name="Chen E.C.H."/>
            <person name="Morin E."/>
            <person name="Baudet D."/>
            <person name="Noel J."/>
            <person name="Ndikumana S."/>
            <person name="Charron P."/>
            <person name="St-Onge C."/>
            <person name="Giorgi J."/>
            <person name="Grigoriev I.V."/>
            <person name="Roux C."/>
            <person name="Martin F.M."/>
            <person name="Corradi N."/>
        </authorList>
    </citation>
    <scope>NUCLEOTIDE SEQUENCE [LARGE SCALE GENOMIC DNA]</scope>
    <source>
        <strain evidence="22 23">A1</strain>
    </source>
</reference>
<keyword evidence="7" id="KW-0547">Nucleotide-binding</keyword>
<dbReference type="SUPFAM" id="SSF56645">
    <property type="entry name" value="Acyl-CoA dehydrogenase NM domain-like"/>
    <property type="match status" value="1"/>
</dbReference>
<dbReference type="GO" id="GO:0005504">
    <property type="term" value="F:fatty acid binding"/>
    <property type="evidence" value="ECO:0007669"/>
    <property type="project" value="TreeGrafter"/>
</dbReference>
<dbReference type="EMBL" id="LLXJ01000136">
    <property type="protein sequence ID" value="PKC14423.1"/>
    <property type="molecule type" value="Genomic_DNA"/>
</dbReference>
<dbReference type="Pfam" id="PF14749">
    <property type="entry name" value="Acyl-CoA_ox_N"/>
    <property type="match status" value="1"/>
</dbReference>
<keyword evidence="10" id="KW-0067">ATP-binding</keyword>
<keyword evidence="11" id="KW-0560">Oxidoreductase</keyword>
<dbReference type="GO" id="GO:0005524">
    <property type="term" value="F:ATP binding"/>
    <property type="evidence" value="ECO:0007669"/>
    <property type="project" value="UniProtKB-KW"/>
</dbReference>
<dbReference type="InterPro" id="IPR036250">
    <property type="entry name" value="AcylCo_DH-like_C"/>
</dbReference>
<evidence type="ECO:0000256" key="15">
    <source>
        <dbReference type="PIRSR" id="PIRSR000168-1"/>
    </source>
</evidence>
<comment type="cofactor">
    <cofactor evidence="2">
        <name>FAD</name>
        <dbReference type="ChEBI" id="CHEBI:57692"/>
    </cofactor>
</comment>
<comment type="catalytic activity">
    <reaction evidence="1">
        <text>a 2,3-saturated acyl-CoA + O2 = a (2E)-enoyl-CoA + H2O2</text>
        <dbReference type="Rhea" id="RHEA:38959"/>
        <dbReference type="ChEBI" id="CHEBI:15379"/>
        <dbReference type="ChEBI" id="CHEBI:16240"/>
        <dbReference type="ChEBI" id="CHEBI:58856"/>
        <dbReference type="ChEBI" id="CHEBI:65111"/>
        <dbReference type="EC" id="1.3.3.6"/>
    </reaction>
</comment>
<dbReference type="Gene3D" id="2.40.110.10">
    <property type="entry name" value="Butyryl-CoA Dehydrogenase, subunit A, domain 2"/>
    <property type="match status" value="1"/>
</dbReference>
<evidence type="ECO:0000313" key="24">
    <source>
        <dbReference type="Proteomes" id="UP000232722"/>
    </source>
</evidence>
<dbReference type="FunFam" id="1.20.140.10:FF:000005">
    <property type="entry name" value="Acyl-coenzyme A oxidase"/>
    <property type="match status" value="1"/>
</dbReference>
<evidence type="ECO:0000256" key="4">
    <source>
        <dbReference type="ARBA" id="ARBA00004846"/>
    </source>
</evidence>
<sequence length="714" mass="81762">MVLNHEWCGMLCELIKRKIMTSYVKIPSHLRPSDPQGPDLLTQERESASFDVKELTLLLYGIKDLERYHKILNIIENDPVFDKTNIYFMGRDKLFEYTIKKEKRLVQLIKENKWNVEELQYAEWFLDMPGPFGAHRGMFIPTLIGHGTEEQKKKFLIPAKNYQIIGCYAQTELGHGSNVQGLETTSTYIPETDEFELHSPFLTSSKWWIGGLGRTATHAIVMAQLKSNGKDYGPHPFIVQIRDLETHLPLPGITIGDIGPKFGFNATDNGFMLFEHVRIPRFNMLSKYCQIEKATGKYISPPNDKINYGIMVLIRSLIVTGVRVTLARAATIAIRYSAIRRQFIDKDEPKKLKDGRIVETSVLDYTMQQYRLFPIIAQSYACFFTSKAMNNLYTKYMEQSSDGNYSLLADIHASSSGLKSLTTTMAVESIEDCRRACGGHGYSSFSGFVKFYQDYLPNTTWEGDNYVLTQQTARYLMKTFRKVTKNPKKYASQIGTNPTITYILQYLNEPNQKCMATTPLNFNNQEFQLKAFRHRIAYLLANAVDQIDNQKKSWNSMLVEINRISHAHCQYLLVQNFITALQYNSQQQINDESLNILHNSTSLKKVMTSLCNLFVLHTMEKDVGEFLESEYLTSSQARLLRTQVYNLLKEIRPNAVSLVDAFLIPDALLSSALGRYDGKVYETMIDWASKEPLNGIILNIDPNNNNTILEKAKL</sequence>